<evidence type="ECO:0000256" key="3">
    <source>
        <dbReference type="ARBA" id="ARBA00022989"/>
    </source>
</evidence>
<gene>
    <name evidence="6" type="ORF">WN944_019340</name>
</gene>
<dbReference type="EMBL" id="JBCGBO010000007">
    <property type="protein sequence ID" value="KAK9187941.1"/>
    <property type="molecule type" value="Genomic_DNA"/>
</dbReference>
<proteinExistence type="predicted"/>
<dbReference type="GO" id="GO:0016020">
    <property type="term" value="C:membrane"/>
    <property type="evidence" value="ECO:0007669"/>
    <property type="project" value="UniProtKB-SubCell"/>
</dbReference>
<dbReference type="PANTHER" id="PTHR14154">
    <property type="entry name" value="UPF0041 BRAIN PROTEIN 44-RELATED"/>
    <property type="match status" value="1"/>
</dbReference>
<dbReference type="Proteomes" id="UP001428341">
    <property type="component" value="Unassembled WGS sequence"/>
</dbReference>
<keyword evidence="7" id="KW-1185">Reference proteome</keyword>
<organism evidence="6 7">
    <name type="scientific">Citrus x changshan-huyou</name>
    <dbReference type="NCBI Taxonomy" id="2935761"/>
    <lineage>
        <taxon>Eukaryota</taxon>
        <taxon>Viridiplantae</taxon>
        <taxon>Streptophyta</taxon>
        <taxon>Embryophyta</taxon>
        <taxon>Tracheophyta</taxon>
        <taxon>Spermatophyta</taxon>
        <taxon>Magnoliopsida</taxon>
        <taxon>eudicotyledons</taxon>
        <taxon>Gunneridae</taxon>
        <taxon>Pentapetalae</taxon>
        <taxon>rosids</taxon>
        <taxon>malvids</taxon>
        <taxon>Sapindales</taxon>
        <taxon>Rutaceae</taxon>
        <taxon>Aurantioideae</taxon>
        <taxon>Citrus</taxon>
    </lineage>
</organism>
<dbReference type="SUPFAM" id="SSF103511">
    <property type="entry name" value="Chlorophyll a-b binding protein"/>
    <property type="match status" value="1"/>
</dbReference>
<keyword evidence="2" id="KW-0812">Transmembrane</keyword>
<evidence type="ECO:0000256" key="4">
    <source>
        <dbReference type="ARBA" id="ARBA00023136"/>
    </source>
</evidence>
<dbReference type="AlphaFoldDB" id="A0AAP0QJD0"/>
<feature type="region of interest" description="Disordered" evidence="5">
    <location>
        <begin position="55"/>
        <end position="88"/>
    </location>
</feature>
<keyword evidence="4" id="KW-0472">Membrane</keyword>
<keyword evidence="3" id="KW-1133">Transmembrane helix</keyword>
<evidence type="ECO:0000313" key="6">
    <source>
        <dbReference type="EMBL" id="KAK9187941.1"/>
    </source>
</evidence>
<comment type="subcellular location">
    <subcellularLocation>
        <location evidence="1">Membrane</location>
        <topology evidence="1">Multi-pass membrane protein</topology>
    </subcellularLocation>
</comment>
<evidence type="ECO:0000313" key="7">
    <source>
        <dbReference type="Proteomes" id="UP001428341"/>
    </source>
</evidence>
<evidence type="ECO:0000256" key="2">
    <source>
        <dbReference type="ARBA" id="ARBA00022692"/>
    </source>
</evidence>
<protein>
    <submittedName>
        <fullName evidence="6">Uncharacterized protein</fullName>
    </submittedName>
</protein>
<feature type="region of interest" description="Disordered" evidence="5">
    <location>
        <begin position="1"/>
        <end position="36"/>
    </location>
</feature>
<reference evidence="6 7" key="1">
    <citation type="submission" date="2024-05" db="EMBL/GenBank/DDBJ databases">
        <title>Haplotype-resolved chromosome-level genome assembly of Huyou (Citrus changshanensis).</title>
        <authorList>
            <person name="Miao C."/>
            <person name="Chen W."/>
            <person name="Wu Y."/>
            <person name="Wang L."/>
            <person name="Zhao S."/>
            <person name="Grierson D."/>
            <person name="Xu C."/>
            <person name="Chen K."/>
        </authorList>
    </citation>
    <scope>NUCLEOTIDE SEQUENCE [LARGE SCALE GENOMIC DNA]</scope>
    <source>
        <strain evidence="6">01-14</strain>
        <tissue evidence="6">Leaf</tissue>
    </source>
</reference>
<evidence type="ECO:0000256" key="5">
    <source>
        <dbReference type="SAM" id="MobiDB-lite"/>
    </source>
</evidence>
<evidence type="ECO:0000256" key="1">
    <source>
        <dbReference type="ARBA" id="ARBA00004141"/>
    </source>
</evidence>
<accession>A0AAP0QJD0</accession>
<name>A0AAP0QJD0_9ROSI</name>
<sequence>MASFAISASSQRACSSNHVTKKQPSQTRTGRSLGTKQVSNVVALNVDGQKSLDIVEQQDKSSKSSLRTSKSNVAENDDLDTQSSHPKFNDARWKNGTWDLNMFVKDGKMDWDAVIVAGMDDLFVIKYKSDLFVEARRRKFLEMYPDSATNEEPVVFRSSIIPWWAWLLHSYLPQAELLNGRAAMVGFFMGYIVDAFTGLDVVGQTGNFICKAGVFVTVAGIILFRKNEDFQNLKNLADEATLYDKQWQASWQDQNPSGPGKKI</sequence>
<comment type="caution">
    <text evidence="6">The sequence shown here is derived from an EMBL/GenBank/DDBJ whole genome shotgun (WGS) entry which is preliminary data.</text>
</comment>